<dbReference type="InterPro" id="IPR001343">
    <property type="entry name" value="Hemolysn_Ca-bd"/>
</dbReference>
<dbReference type="InterPro" id="IPR018511">
    <property type="entry name" value="Hemolysin-typ_Ca-bd_CS"/>
</dbReference>
<dbReference type="Pfam" id="PF00353">
    <property type="entry name" value="HemolysinCabind"/>
    <property type="match status" value="3"/>
</dbReference>
<dbReference type="GO" id="GO:0005509">
    <property type="term" value="F:calcium ion binding"/>
    <property type="evidence" value="ECO:0007669"/>
    <property type="project" value="InterPro"/>
</dbReference>
<accession>Q4C276</accession>
<dbReference type="PROSITE" id="PS00330">
    <property type="entry name" value="HEMOLYSIN_CALCIUM"/>
    <property type="match status" value="2"/>
</dbReference>
<dbReference type="KEGG" id="cwa:CwatDRAFT_3139"/>
<dbReference type="PRINTS" id="PR00313">
    <property type="entry name" value="CABNDNGRPT"/>
</dbReference>
<keyword evidence="5" id="KW-1185">Reference proteome</keyword>
<dbReference type="PANTHER" id="PTHR38340:SF1">
    <property type="entry name" value="S-LAYER PROTEIN"/>
    <property type="match status" value="1"/>
</dbReference>
<evidence type="ECO:0000256" key="2">
    <source>
        <dbReference type="ARBA" id="ARBA00022525"/>
    </source>
</evidence>
<dbReference type="AlphaFoldDB" id="Q4C276"/>
<evidence type="ECO:0000256" key="1">
    <source>
        <dbReference type="ARBA" id="ARBA00004613"/>
    </source>
</evidence>
<dbReference type="SUPFAM" id="SSF51120">
    <property type="entry name" value="beta-Roll"/>
    <property type="match status" value="2"/>
</dbReference>
<reference evidence="4" key="2">
    <citation type="submission" date="2005-06" db="EMBL/GenBank/DDBJ databases">
        <title>Sequencing of the draft genome and assembly of Crocosphaera watsonii WH 8501.</title>
        <authorList>
            <consortium name="US DOE Joint Genome Institute (JGI-PGF)"/>
            <person name="Copeland A."/>
            <person name="Lucas S."/>
            <person name="Lapidus A."/>
            <person name="Barry K."/>
            <person name="Detter C."/>
            <person name="Glavina T."/>
            <person name="Hammon N."/>
            <person name="Israni S."/>
            <person name="Pitluck S."/>
            <person name="Richardson P."/>
        </authorList>
    </citation>
    <scope>NUCLEOTIDE SEQUENCE [LARGE SCALE GENOMIC DNA]</scope>
    <source>
        <strain evidence="4">WH 8501</strain>
    </source>
</reference>
<dbReference type="Gene3D" id="2.150.10.10">
    <property type="entry name" value="Serralysin-like metalloprotease, C-terminal"/>
    <property type="match status" value="3"/>
</dbReference>
<feature type="region of interest" description="Disordered" evidence="3">
    <location>
        <begin position="1"/>
        <end position="29"/>
    </location>
</feature>
<dbReference type="OrthoDB" id="462091at2"/>
<comment type="caution">
    <text evidence="4">The sequence shown here is derived from an EMBL/GenBank/DDBJ whole genome shotgun (WGS) entry which is preliminary data.</text>
</comment>
<evidence type="ECO:0000256" key="3">
    <source>
        <dbReference type="SAM" id="MobiDB-lite"/>
    </source>
</evidence>
<dbReference type="GO" id="GO:0005576">
    <property type="term" value="C:extracellular region"/>
    <property type="evidence" value="ECO:0007669"/>
    <property type="project" value="UniProtKB-SubCell"/>
</dbReference>
<dbReference type="PANTHER" id="PTHR38340">
    <property type="entry name" value="S-LAYER PROTEIN"/>
    <property type="match status" value="1"/>
</dbReference>
<protein>
    <submittedName>
        <fullName evidence="4">Hemolysin-type calcium-binding region</fullName>
    </submittedName>
</protein>
<keyword evidence="2" id="KW-0964">Secreted</keyword>
<feature type="compositionally biased region" description="Polar residues" evidence="3">
    <location>
        <begin position="1"/>
        <end position="10"/>
    </location>
</feature>
<dbReference type="Proteomes" id="UP000003922">
    <property type="component" value="Unassembled WGS sequence"/>
</dbReference>
<evidence type="ECO:0000313" key="4">
    <source>
        <dbReference type="EMBL" id="EAM50262.1"/>
    </source>
</evidence>
<sequence length="309" mass="31298">MSYIGTNGNDNEFDNPNLEQYGLNGDDALGKSDGDFKPFGGEGDDTLFQLGAFLMDGFGGPGNDWMTLVNTSPGSSLYGEDGNDIIEAGGGADTIYGGEARDALYGRGGNDTLYGGGGNDDRQDITAGTQAFGPNFFNTTLGGLYGGEGDDLLDGGAGNDEIAGGLGDDILRGGDGDDLMYGNFGNDRVFGDAGNDTMYSRLVDAVTMFGGLGDDIIGTGNADDLITGNAGNDIISAGDGVDIVMGDIGNDTLAGGAGNDGFLGGAGNDVFNLTTEVIAGESDGISDWENGRDILLLPSAYSGSTIFGS</sequence>
<dbReference type="InterPro" id="IPR050557">
    <property type="entry name" value="RTX_toxin/Mannuronan_C5-epim"/>
</dbReference>
<gene>
    <name evidence="4" type="ORF">CwatDRAFT_3139</name>
</gene>
<reference evidence="4" key="1">
    <citation type="submission" date="2004-02" db="EMBL/GenBank/DDBJ databases">
        <authorList>
            <consortium name="DOE Joint Genome Institute"/>
        </authorList>
    </citation>
    <scope>NUCLEOTIDE SEQUENCE [LARGE SCALE GENOMIC DNA]</scope>
    <source>
        <strain evidence="4">WH 8501</strain>
    </source>
</reference>
<reference evidence="4" key="3">
    <citation type="submission" date="2016-12" db="EMBL/GenBank/DDBJ databases">
        <title>Annotation of the draft genome assembly of Crocosphaera watsonii WH 8501.</title>
        <authorList>
            <consortium name="US DOE Joint Genome Institute (JGI-ORNL)"/>
            <person name="Larimer F."/>
            <person name="Land M."/>
        </authorList>
    </citation>
    <scope>NUCLEOTIDE SEQUENCE</scope>
    <source>
        <strain evidence="4">WH 8501</strain>
    </source>
</reference>
<comment type="subcellular location">
    <subcellularLocation>
        <location evidence="1">Secreted</location>
    </subcellularLocation>
</comment>
<dbReference type="RefSeq" id="WP_007306044.1">
    <property type="nucleotide sequence ID" value="NZ_AADV02000032.1"/>
</dbReference>
<proteinExistence type="predicted"/>
<name>Q4C276_CROWT</name>
<dbReference type="EMBL" id="AADV02000032">
    <property type="protein sequence ID" value="EAM50262.1"/>
    <property type="molecule type" value="Genomic_DNA"/>
</dbReference>
<evidence type="ECO:0000313" key="5">
    <source>
        <dbReference type="Proteomes" id="UP000003922"/>
    </source>
</evidence>
<dbReference type="InterPro" id="IPR011049">
    <property type="entry name" value="Serralysin-like_metalloprot_C"/>
</dbReference>
<organism evidence="4 5">
    <name type="scientific">Crocosphaera watsonii WH 8501</name>
    <dbReference type="NCBI Taxonomy" id="165597"/>
    <lineage>
        <taxon>Bacteria</taxon>
        <taxon>Bacillati</taxon>
        <taxon>Cyanobacteriota</taxon>
        <taxon>Cyanophyceae</taxon>
        <taxon>Oscillatoriophycideae</taxon>
        <taxon>Chroococcales</taxon>
        <taxon>Aphanothecaceae</taxon>
        <taxon>Crocosphaera</taxon>
    </lineage>
</organism>